<feature type="transmembrane region" description="Helical" evidence="6">
    <location>
        <begin position="67"/>
        <end position="90"/>
    </location>
</feature>
<evidence type="ECO:0000256" key="4">
    <source>
        <dbReference type="ARBA" id="ARBA00022989"/>
    </source>
</evidence>
<dbReference type="EMBL" id="FOQG01000005">
    <property type="protein sequence ID" value="SFI12193.1"/>
    <property type="molecule type" value="Genomic_DNA"/>
</dbReference>
<evidence type="ECO:0000256" key="6">
    <source>
        <dbReference type="SAM" id="Phobius"/>
    </source>
</evidence>
<protein>
    <submittedName>
        <fullName evidence="8">Branched-chain amino acid transport system permease protein</fullName>
    </submittedName>
</protein>
<feature type="transmembrane region" description="Helical" evidence="6">
    <location>
        <begin position="303"/>
        <end position="324"/>
    </location>
</feature>
<feature type="transmembrane region" description="Helical" evidence="6">
    <location>
        <begin position="330"/>
        <end position="347"/>
    </location>
</feature>
<dbReference type="InterPro" id="IPR043428">
    <property type="entry name" value="LivM-like"/>
</dbReference>
<evidence type="ECO:0000256" key="5">
    <source>
        <dbReference type="ARBA" id="ARBA00023136"/>
    </source>
</evidence>
<keyword evidence="2" id="KW-1003">Cell membrane</keyword>
<feature type="transmembrane region" description="Helical" evidence="6">
    <location>
        <begin position="354"/>
        <end position="372"/>
    </location>
</feature>
<organism evidence="8 9">
    <name type="scientific">Nocardioides psychrotolerans</name>
    <dbReference type="NCBI Taxonomy" id="1005945"/>
    <lineage>
        <taxon>Bacteria</taxon>
        <taxon>Bacillati</taxon>
        <taxon>Actinomycetota</taxon>
        <taxon>Actinomycetes</taxon>
        <taxon>Propionibacteriales</taxon>
        <taxon>Nocardioidaceae</taxon>
        <taxon>Nocardioides</taxon>
    </lineage>
</organism>
<comment type="subcellular location">
    <subcellularLocation>
        <location evidence="1">Cell membrane</location>
        <topology evidence="1">Multi-pass membrane protein</topology>
    </subcellularLocation>
</comment>
<keyword evidence="9" id="KW-1185">Reference proteome</keyword>
<feature type="transmembrane region" description="Helical" evidence="6">
    <location>
        <begin position="250"/>
        <end position="271"/>
    </location>
</feature>
<feature type="transmembrane region" description="Helical" evidence="6">
    <location>
        <begin position="110"/>
        <end position="127"/>
    </location>
</feature>
<dbReference type="CDD" id="cd06581">
    <property type="entry name" value="TM_PBP1_LivM_like"/>
    <property type="match status" value="1"/>
</dbReference>
<evidence type="ECO:0000256" key="3">
    <source>
        <dbReference type="ARBA" id="ARBA00022692"/>
    </source>
</evidence>
<dbReference type="Pfam" id="PF02653">
    <property type="entry name" value="BPD_transp_2"/>
    <property type="match status" value="1"/>
</dbReference>
<evidence type="ECO:0000313" key="9">
    <source>
        <dbReference type="Proteomes" id="UP000198649"/>
    </source>
</evidence>
<dbReference type="OrthoDB" id="9814461at2"/>
<dbReference type="GO" id="GO:0015658">
    <property type="term" value="F:branched-chain amino acid transmembrane transporter activity"/>
    <property type="evidence" value="ECO:0007669"/>
    <property type="project" value="InterPro"/>
</dbReference>
<feature type="transmembrane region" description="Helical" evidence="6">
    <location>
        <begin position="188"/>
        <end position="206"/>
    </location>
</feature>
<name>A0A1I3FLU7_9ACTN</name>
<accession>A0A1I3FLU7</accession>
<dbReference type="PANTHER" id="PTHR30482">
    <property type="entry name" value="HIGH-AFFINITY BRANCHED-CHAIN AMINO ACID TRANSPORT SYSTEM PERMEASE"/>
    <property type="match status" value="1"/>
</dbReference>
<dbReference type="AlphaFoldDB" id="A0A1I3FLU7"/>
<gene>
    <name evidence="8" type="ORF">SAMN05216561_10546</name>
</gene>
<keyword evidence="3 6" id="KW-0812">Transmembrane</keyword>
<evidence type="ECO:0000256" key="1">
    <source>
        <dbReference type="ARBA" id="ARBA00004651"/>
    </source>
</evidence>
<feature type="transmembrane region" description="Helical" evidence="6">
    <location>
        <begin position="134"/>
        <end position="156"/>
    </location>
</feature>
<dbReference type="RefSeq" id="WP_091111792.1">
    <property type="nucleotide sequence ID" value="NZ_BKAF01000006.1"/>
</dbReference>
<dbReference type="InterPro" id="IPR001851">
    <property type="entry name" value="ABC_transp_permease"/>
</dbReference>
<proteinExistence type="predicted"/>
<evidence type="ECO:0000259" key="7">
    <source>
        <dbReference type="Pfam" id="PF13828"/>
    </source>
</evidence>
<dbReference type="STRING" id="1005945.SAMN05216561_10546"/>
<dbReference type="Proteomes" id="UP000198649">
    <property type="component" value="Unassembled WGS sequence"/>
</dbReference>
<evidence type="ECO:0000313" key="8">
    <source>
        <dbReference type="EMBL" id="SFI12193.1"/>
    </source>
</evidence>
<keyword evidence="5 6" id="KW-0472">Membrane</keyword>
<feature type="transmembrane region" description="Helical" evidence="6">
    <location>
        <begin position="162"/>
        <end position="181"/>
    </location>
</feature>
<keyword evidence="4 6" id="KW-1133">Transmembrane helix</keyword>
<sequence>MTTTPQQRTAPAVQAARPHPQAITSLVLGVAGLTLTAGITSPFAWWKGQQALAAIKDAPDQYRGRALAQIGRVLGILGTVLLVVWLVLGFATDVLPVDVGQVFKTALNQALGPNAIVYALAAIGLNIHFGYTGLLNFGQAGFMAVGAYGLAVSVVILETPFWLGIVAALVAPVVLALVLGFPTLRLRADYLAIATIATAEILRLAFGSVELKDAFGGSNGLTGYASAYQDLNPYGGPLDLGFVEFSQRDLWSVTVGWTLVGLSLLLVWGLMRSPWGRVLRSIREDEDAVRSLGKNVFAYKMQALILGGVFGGLAGLFLALKQASVVPADYSTNITFFAYTALLIGGAARVLGPLAGAVIFWFLIAGLGSFFGQATSGPDPLMPTFIMDDTQASLVRFIVTGLGLMLLMIFRPQGIFGDRREIAIDGR</sequence>
<dbReference type="GO" id="GO:0005886">
    <property type="term" value="C:plasma membrane"/>
    <property type="evidence" value="ECO:0007669"/>
    <property type="project" value="UniProtKB-SubCell"/>
</dbReference>
<evidence type="ECO:0000256" key="2">
    <source>
        <dbReference type="ARBA" id="ARBA00022475"/>
    </source>
</evidence>
<feature type="domain" description="DUF4190" evidence="7">
    <location>
        <begin position="22"/>
        <end position="84"/>
    </location>
</feature>
<dbReference type="InterPro" id="IPR025241">
    <property type="entry name" value="DUF4190"/>
</dbReference>
<dbReference type="PANTHER" id="PTHR30482:SF10">
    <property type="entry name" value="HIGH-AFFINITY BRANCHED-CHAIN AMINO ACID TRANSPORT PROTEIN BRAE"/>
    <property type="match status" value="1"/>
</dbReference>
<feature type="transmembrane region" description="Helical" evidence="6">
    <location>
        <begin position="392"/>
        <end position="410"/>
    </location>
</feature>
<reference evidence="8 9" key="1">
    <citation type="submission" date="2016-10" db="EMBL/GenBank/DDBJ databases">
        <authorList>
            <person name="de Groot N.N."/>
        </authorList>
    </citation>
    <scope>NUCLEOTIDE SEQUENCE [LARGE SCALE GENOMIC DNA]</scope>
    <source>
        <strain evidence="8 9">CGMCC 1.11156</strain>
    </source>
</reference>
<dbReference type="Pfam" id="PF13828">
    <property type="entry name" value="DUF4190"/>
    <property type="match status" value="1"/>
</dbReference>